<reference evidence="1 2" key="1">
    <citation type="journal article" date="2018" name="Nat. Biotechnol.">
        <title>A standardized bacterial taxonomy based on genome phylogeny substantially revises the tree of life.</title>
        <authorList>
            <person name="Parks D.H."/>
            <person name="Chuvochina M."/>
            <person name="Waite D.W."/>
            <person name="Rinke C."/>
            <person name="Skarshewski A."/>
            <person name="Chaumeil P.A."/>
            <person name="Hugenholtz P."/>
        </authorList>
    </citation>
    <scope>NUCLEOTIDE SEQUENCE [LARGE SCALE GENOMIC DNA]</scope>
    <source>
        <strain evidence="1">UBA9380</strain>
    </source>
</reference>
<sequence length="1099" mass="114197">MGADQNLDVFGTLAEAVGLTRDGELQGDWFQDPLGNPNGSKRGLSSMMYLDEQREALIAFVDDVLGAPDREEQGGAIWVPLFSDSGATVFVVVEEADNGARVGFGIEYDSASSVPAISVSAYVPVFQFEREGAGALDISGAQPDWLVLGRDDAHIELAIKVIISNDAPAPGDLYIGAVSVGVDVPTSPSDDLEFSLGFERLQLPGTNAPRDFELTVDNINELGSDFLEFMTGLIQAQAEALDTTNAATAPFAALTGLAGLRSVPNIPPFPLESLITNGVSALTGWIESILSSAPARNAWLGQWATLLGGTVNSGRSAIEFSDGSLAGAVGLRVASSAAGGLIITPWLEGSLRPQAGAEVKAQVDLLTLATLDGSIKAVPNLSLLAVFGQVAGMGSPLLAGDPAIGSIKTGITLTGGKPAFALTAHNVTLGGTNHELLDLSSPDAALDAAESLVDGALVSALATLGRPGEICSQLLGLDPPTGISGPSAIELLTDPLGKTAAYWNSLVASPAAMAVVLTSTQELITGNSTSVSGAGTAADPWSIDLDPVALEVSIDGDWINFDLEARLENTVLDDKRSDVFVSARLLRLNFSAPSAEFLSRINAGTRLREADGSDLRLDMGQVDVSARSIGASVVWGASTGFAVRVDAPDLSVEVEAVDASDSSTIEVPLPLPEFSSDGTVRFSADWGGIENAVAALLRRLGSPIITALTDLIGWNGEGARLSIEQLLSDPEAALKSWMGDLVLNCSNVRVAMSPLSYLFSGFRQWAPLGNGNERTPYRAAIAADSRAPGVAVWLDPGCDIHRGRYQPPAGNFDSSEPTELASIAEAIRAAGTELPELADLMTGRNRLDEGFQALIDRFTGTDGLIGRPASLPTGVNGIDIGGLSYRELVAFGAINLLPQEAFGSAPDSVVYVGCEDLWSTCFGSDSLDVRGEVSGPGVPASANGHWSICLPNPTTAAAARPDRGAIDEQCQRLIEVLQDRATPITVVAFGSAGAAAIKAASTITSIDRVATVGAPWAPVSLNGLLSGLSGDALRLLLQLQRPEPETINEEEIAGESNALLQFGYVLERASRAAGLTPDSLDELLRADQQAIRSGLPVDA</sequence>
<evidence type="ECO:0000313" key="2">
    <source>
        <dbReference type="Proteomes" id="UP000263489"/>
    </source>
</evidence>
<name>A0A352ISK2_9GAMM</name>
<organism evidence="1 2">
    <name type="scientific">Marinobacter adhaerens</name>
    <dbReference type="NCBI Taxonomy" id="1033846"/>
    <lineage>
        <taxon>Bacteria</taxon>
        <taxon>Pseudomonadati</taxon>
        <taxon>Pseudomonadota</taxon>
        <taxon>Gammaproteobacteria</taxon>
        <taxon>Pseudomonadales</taxon>
        <taxon>Marinobacteraceae</taxon>
        <taxon>Marinobacter</taxon>
    </lineage>
</organism>
<evidence type="ECO:0000313" key="1">
    <source>
        <dbReference type="EMBL" id="HBC34435.1"/>
    </source>
</evidence>
<protein>
    <submittedName>
        <fullName evidence="1">Uncharacterized protein</fullName>
    </submittedName>
</protein>
<dbReference type="Proteomes" id="UP000263489">
    <property type="component" value="Unassembled WGS sequence"/>
</dbReference>
<feature type="non-terminal residue" evidence="1">
    <location>
        <position position="1099"/>
    </location>
</feature>
<comment type="caution">
    <text evidence="1">The sequence shown here is derived from an EMBL/GenBank/DDBJ whole genome shotgun (WGS) entry which is preliminary data.</text>
</comment>
<accession>A0A352ISK2</accession>
<proteinExistence type="predicted"/>
<gene>
    <name evidence="1" type="ORF">DC045_08980</name>
</gene>
<dbReference type="EMBL" id="DNNA01000146">
    <property type="protein sequence ID" value="HBC34435.1"/>
    <property type="molecule type" value="Genomic_DNA"/>
</dbReference>
<dbReference type="AlphaFoldDB" id="A0A352ISK2"/>